<sequence>MRFFPWYLTRGDVLGGLFVLAGLCLLIFTYIRFPGFTAQTTGFGPDWDCKSVPQGDPICVKKIAR</sequence>
<name>A0A0R3MDN1_9BRAD</name>
<keyword evidence="1" id="KW-0812">Transmembrane</keyword>
<dbReference type="AlphaFoldDB" id="A0A0R3MDN1"/>
<comment type="caution">
    <text evidence="2">The sequence shown here is derived from an EMBL/GenBank/DDBJ whole genome shotgun (WGS) entry which is preliminary data.</text>
</comment>
<evidence type="ECO:0000313" key="3">
    <source>
        <dbReference type="Proteomes" id="UP000051660"/>
    </source>
</evidence>
<keyword evidence="1" id="KW-0472">Membrane</keyword>
<gene>
    <name evidence="2" type="ORF">CQ14_34795</name>
</gene>
<keyword evidence="1" id="KW-1133">Transmembrane helix</keyword>
<dbReference type="EMBL" id="LLYB01000105">
    <property type="protein sequence ID" value="KRR18452.1"/>
    <property type="molecule type" value="Genomic_DNA"/>
</dbReference>
<dbReference type="Proteomes" id="UP000051660">
    <property type="component" value="Unassembled WGS sequence"/>
</dbReference>
<protein>
    <submittedName>
        <fullName evidence="2">Uncharacterized protein</fullName>
    </submittedName>
</protein>
<organism evidence="2 3">
    <name type="scientific">Bradyrhizobium lablabi</name>
    <dbReference type="NCBI Taxonomy" id="722472"/>
    <lineage>
        <taxon>Bacteria</taxon>
        <taxon>Pseudomonadati</taxon>
        <taxon>Pseudomonadota</taxon>
        <taxon>Alphaproteobacteria</taxon>
        <taxon>Hyphomicrobiales</taxon>
        <taxon>Nitrobacteraceae</taxon>
        <taxon>Bradyrhizobium</taxon>
    </lineage>
</organism>
<evidence type="ECO:0000313" key="2">
    <source>
        <dbReference type="EMBL" id="KRR18452.1"/>
    </source>
</evidence>
<evidence type="ECO:0000256" key="1">
    <source>
        <dbReference type="SAM" id="Phobius"/>
    </source>
</evidence>
<reference evidence="2 3" key="1">
    <citation type="submission" date="2014-03" db="EMBL/GenBank/DDBJ databases">
        <title>Bradyrhizobium valentinum sp. nov., isolated from effective nodules of Lupinus mariae-josephae, a lupine endemic of basic-lime soils in Eastern Spain.</title>
        <authorList>
            <person name="Duran D."/>
            <person name="Rey L."/>
            <person name="Navarro A."/>
            <person name="Busquets A."/>
            <person name="Imperial J."/>
            <person name="Ruiz-Argueso T."/>
        </authorList>
    </citation>
    <scope>NUCLEOTIDE SEQUENCE [LARGE SCALE GENOMIC DNA]</scope>
    <source>
        <strain evidence="2 3">CCBAU 23086</strain>
    </source>
</reference>
<proteinExistence type="predicted"/>
<feature type="transmembrane region" description="Helical" evidence="1">
    <location>
        <begin position="13"/>
        <end position="31"/>
    </location>
</feature>
<accession>A0A0R3MDN1</accession>